<dbReference type="AlphaFoldDB" id="W4M268"/>
<dbReference type="Proteomes" id="UP000019140">
    <property type="component" value="Unassembled WGS sequence"/>
</dbReference>
<evidence type="ECO:0000313" key="1">
    <source>
        <dbReference type="EMBL" id="ETX04061.1"/>
    </source>
</evidence>
<proteinExistence type="predicted"/>
<gene>
    <name evidence="1" type="ORF">ETSY2_30960</name>
</gene>
<organism evidence="1 2">
    <name type="scientific">Candidatus Entotheonella gemina</name>
    <dbReference type="NCBI Taxonomy" id="1429439"/>
    <lineage>
        <taxon>Bacteria</taxon>
        <taxon>Pseudomonadati</taxon>
        <taxon>Nitrospinota/Tectimicrobiota group</taxon>
        <taxon>Candidatus Tectimicrobiota</taxon>
        <taxon>Candidatus Entotheonellia</taxon>
        <taxon>Candidatus Entotheonellales</taxon>
        <taxon>Candidatus Entotheonellaceae</taxon>
        <taxon>Candidatus Entotheonella</taxon>
    </lineage>
</organism>
<sequence length="30" mass="3097">MPVDPQVQTILDVSGKAVRLAGDAVAKAFV</sequence>
<name>W4M268_9BACT</name>
<protein>
    <submittedName>
        <fullName evidence="1">Uncharacterized protein</fullName>
    </submittedName>
</protein>
<dbReference type="HOGENOM" id="CLU_3402699_0_0_7"/>
<reference evidence="1 2" key="1">
    <citation type="journal article" date="2014" name="Nature">
        <title>An environmental bacterial taxon with a large and distinct metabolic repertoire.</title>
        <authorList>
            <person name="Wilson M.C."/>
            <person name="Mori T."/>
            <person name="Ruckert C."/>
            <person name="Uria A.R."/>
            <person name="Helf M.J."/>
            <person name="Takada K."/>
            <person name="Gernert C."/>
            <person name="Steffens U.A."/>
            <person name="Heycke N."/>
            <person name="Schmitt S."/>
            <person name="Rinke C."/>
            <person name="Helfrich E.J."/>
            <person name="Brachmann A.O."/>
            <person name="Gurgui C."/>
            <person name="Wakimoto T."/>
            <person name="Kracht M."/>
            <person name="Crusemann M."/>
            <person name="Hentschel U."/>
            <person name="Abe I."/>
            <person name="Matsunaga S."/>
            <person name="Kalinowski J."/>
            <person name="Takeyama H."/>
            <person name="Piel J."/>
        </authorList>
    </citation>
    <scope>NUCLEOTIDE SEQUENCE [LARGE SCALE GENOMIC DNA]</scope>
    <source>
        <strain evidence="2">TSY2</strain>
    </source>
</reference>
<keyword evidence="2" id="KW-1185">Reference proteome</keyword>
<dbReference type="EMBL" id="AZHX01001318">
    <property type="protein sequence ID" value="ETX04061.1"/>
    <property type="molecule type" value="Genomic_DNA"/>
</dbReference>
<evidence type="ECO:0000313" key="2">
    <source>
        <dbReference type="Proteomes" id="UP000019140"/>
    </source>
</evidence>
<comment type="caution">
    <text evidence="1">The sequence shown here is derived from an EMBL/GenBank/DDBJ whole genome shotgun (WGS) entry which is preliminary data.</text>
</comment>
<accession>W4M268</accession>